<protein>
    <submittedName>
        <fullName evidence="1">Uncharacterized protein</fullName>
    </submittedName>
</protein>
<dbReference type="EMBL" id="CP039897">
    <property type="protein sequence ID" value="QCL78892.1"/>
    <property type="molecule type" value="Genomic_DNA"/>
</dbReference>
<accession>A0AAE6BAI9</accession>
<sequence>MADKADCEAGEEEDEQGFFHVCGSFHLFLPFEPVVLTFSRYRAHFSAK</sequence>
<name>A0AAE6BAI9_AGRTU</name>
<evidence type="ECO:0000313" key="2">
    <source>
        <dbReference type="Proteomes" id="UP000298579"/>
    </source>
</evidence>
<dbReference type="Proteomes" id="UP000298579">
    <property type="component" value="Chromosome circular"/>
</dbReference>
<dbReference type="AlphaFoldDB" id="A0AAE6BAI9"/>
<evidence type="ECO:0000313" key="1">
    <source>
        <dbReference type="EMBL" id="QCL78892.1"/>
    </source>
</evidence>
<organism evidence="1 2">
    <name type="scientific">Agrobacterium tumefaciens</name>
    <dbReference type="NCBI Taxonomy" id="358"/>
    <lineage>
        <taxon>Bacteria</taxon>
        <taxon>Pseudomonadati</taxon>
        <taxon>Pseudomonadota</taxon>
        <taxon>Alphaproteobacteria</taxon>
        <taxon>Hyphomicrobiales</taxon>
        <taxon>Rhizobiaceae</taxon>
        <taxon>Rhizobium/Agrobacterium group</taxon>
        <taxon>Agrobacterium</taxon>
        <taxon>Agrobacterium tumefaciens complex</taxon>
    </lineage>
</organism>
<gene>
    <name evidence="1" type="ORF">CFBP5877_07260</name>
</gene>
<reference evidence="1 2" key="1">
    <citation type="submission" date="2019-04" db="EMBL/GenBank/DDBJ databases">
        <title>Complete genome sequence of Agrobacterium tumefaciens CFBP5877.</title>
        <authorList>
            <person name="Huang Y.-Y."/>
            <person name="Chiang H.-Y."/>
            <person name="Chou L."/>
            <person name="Lai E.-M."/>
            <person name="Kuo C.-H."/>
        </authorList>
    </citation>
    <scope>NUCLEOTIDE SEQUENCE [LARGE SCALE GENOMIC DNA]</scope>
    <source>
        <strain evidence="1 2">CFBP5877</strain>
    </source>
</reference>
<proteinExistence type="predicted"/>